<dbReference type="Pfam" id="PF13812">
    <property type="entry name" value="PPR_3"/>
    <property type="match status" value="1"/>
</dbReference>
<reference evidence="4 5" key="1">
    <citation type="journal article" date="2021" name="Commun. Biol.">
        <title>The genome of Shorea leprosula (Dipterocarpaceae) highlights the ecological relevance of drought in aseasonal tropical rainforests.</title>
        <authorList>
            <person name="Ng K.K.S."/>
            <person name="Kobayashi M.J."/>
            <person name="Fawcett J.A."/>
            <person name="Hatakeyama M."/>
            <person name="Paape T."/>
            <person name="Ng C.H."/>
            <person name="Ang C.C."/>
            <person name="Tnah L.H."/>
            <person name="Lee C.T."/>
            <person name="Nishiyama T."/>
            <person name="Sese J."/>
            <person name="O'Brien M.J."/>
            <person name="Copetti D."/>
            <person name="Mohd Noor M.I."/>
            <person name="Ong R.C."/>
            <person name="Putra M."/>
            <person name="Sireger I.Z."/>
            <person name="Indrioko S."/>
            <person name="Kosugi Y."/>
            <person name="Izuno A."/>
            <person name="Isagi Y."/>
            <person name="Lee S.L."/>
            <person name="Shimizu K.K."/>
        </authorList>
    </citation>
    <scope>NUCLEOTIDE SEQUENCE [LARGE SCALE GENOMIC DNA]</scope>
    <source>
        <strain evidence="4">214</strain>
    </source>
</reference>
<keyword evidence="5" id="KW-1185">Reference proteome</keyword>
<name>A0AAV5KWW0_9ROSI</name>
<feature type="repeat" description="PPR" evidence="3">
    <location>
        <begin position="406"/>
        <end position="440"/>
    </location>
</feature>
<dbReference type="Pfam" id="PF13041">
    <property type="entry name" value="PPR_2"/>
    <property type="match status" value="2"/>
</dbReference>
<organism evidence="4 5">
    <name type="scientific">Rubroshorea leprosula</name>
    <dbReference type="NCBI Taxonomy" id="152421"/>
    <lineage>
        <taxon>Eukaryota</taxon>
        <taxon>Viridiplantae</taxon>
        <taxon>Streptophyta</taxon>
        <taxon>Embryophyta</taxon>
        <taxon>Tracheophyta</taxon>
        <taxon>Spermatophyta</taxon>
        <taxon>Magnoliopsida</taxon>
        <taxon>eudicotyledons</taxon>
        <taxon>Gunneridae</taxon>
        <taxon>Pentapetalae</taxon>
        <taxon>rosids</taxon>
        <taxon>malvids</taxon>
        <taxon>Malvales</taxon>
        <taxon>Dipterocarpaceae</taxon>
        <taxon>Rubroshorea</taxon>
    </lineage>
</organism>
<dbReference type="PROSITE" id="PS51375">
    <property type="entry name" value="PPR"/>
    <property type="match status" value="6"/>
</dbReference>
<dbReference type="Pfam" id="PF01535">
    <property type="entry name" value="PPR"/>
    <property type="match status" value="1"/>
</dbReference>
<dbReference type="PANTHER" id="PTHR47939:SF10">
    <property type="entry name" value="PENTACOTRIPEPTIDE-REPEAT REGION OF PRORP DOMAIN-CONTAINING PROTEIN"/>
    <property type="match status" value="1"/>
</dbReference>
<dbReference type="EMBL" id="BPVZ01000081">
    <property type="protein sequence ID" value="GKV29053.1"/>
    <property type="molecule type" value="Genomic_DNA"/>
</dbReference>
<protein>
    <recommendedName>
        <fullName evidence="6">Pentatricopeptide repeat-containing protein</fullName>
    </recommendedName>
</protein>
<evidence type="ECO:0000313" key="4">
    <source>
        <dbReference type="EMBL" id="GKV29053.1"/>
    </source>
</evidence>
<feature type="repeat" description="PPR" evidence="3">
    <location>
        <begin position="264"/>
        <end position="298"/>
    </location>
</feature>
<accession>A0AAV5KWW0</accession>
<feature type="repeat" description="PPR" evidence="3">
    <location>
        <begin position="476"/>
        <end position="510"/>
    </location>
</feature>
<dbReference type="InterPro" id="IPR011990">
    <property type="entry name" value="TPR-like_helical_dom_sf"/>
</dbReference>
<dbReference type="InterPro" id="IPR050667">
    <property type="entry name" value="PPR-containing_protein"/>
</dbReference>
<dbReference type="NCBIfam" id="TIGR00756">
    <property type="entry name" value="PPR"/>
    <property type="match status" value="4"/>
</dbReference>
<evidence type="ECO:0008006" key="6">
    <source>
        <dbReference type="Google" id="ProtNLM"/>
    </source>
</evidence>
<evidence type="ECO:0000256" key="2">
    <source>
        <dbReference type="ARBA" id="ARBA00022737"/>
    </source>
</evidence>
<sequence length="609" mass="68469">MWRSIAARSRQVVARSFCAIRNSRVLTPSQTSSDFFTATATSFYRSPRFLSNFSANPSDESHIPPLCSGENADESESWEKGFSVGTGENGDTNFENIFGIEDSQRVEDSLGVFSVDGESQMNGTIGEDGKVDTEEQSFVCLGQDGSFGEGDEKQEIYENNEEKLENVLSLLQSRVDGSLESSLNNMNLNLQEEFVLKVFETPLVAGENLIQFFKWVMKKPEYRISNRVLDALVLAICSDLRKRDAYALWDLVREIGEKESGILSVESLNELICLFSKLGKGKAALEVFEKFGDFGCTPNAETYYFTIEALSKRSFFDWAKSVCEKMLHAEILPADKQTGQIIAWLCKGDKAKDAHDVYIMAKDKNICLPQSPLKFLISSLCRKDETVKLALNMLDDFSEEEERKYAIKPFSSVIGGLCRMKDVDEAKTLLLKMIDEGPPPGNAVFNSIVQGYSKAGDMEKAMEILKLMESRGLKPDVYTYTVVISGYANGGQMDEACKVLSEAKKKHNKLSPVTYHTLIRGYCKLEQFDEALNLFHEMKDFGVQPNVDEFNKLIQSLCLKALDWERAEKLFDEMKENRLHLNGITRALINAVKELKTEAAEKEEERIAA</sequence>
<feature type="repeat" description="PPR" evidence="3">
    <location>
        <begin position="546"/>
        <end position="581"/>
    </location>
</feature>
<evidence type="ECO:0000313" key="5">
    <source>
        <dbReference type="Proteomes" id="UP001054252"/>
    </source>
</evidence>
<comment type="caution">
    <text evidence="4">The sequence shown here is derived from an EMBL/GenBank/DDBJ whole genome shotgun (WGS) entry which is preliminary data.</text>
</comment>
<dbReference type="InterPro" id="IPR002885">
    <property type="entry name" value="PPR_rpt"/>
</dbReference>
<proteinExistence type="inferred from homology"/>
<evidence type="ECO:0000256" key="1">
    <source>
        <dbReference type="ARBA" id="ARBA00007626"/>
    </source>
</evidence>
<dbReference type="SUPFAM" id="SSF81901">
    <property type="entry name" value="HCP-like"/>
    <property type="match status" value="1"/>
</dbReference>
<feature type="repeat" description="PPR" evidence="3">
    <location>
        <begin position="511"/>
        <end position="545"/>
    </location>
</feature>
<dbReference type="Gene3D" id="1.25.40.10">
    <property type="entry name" value="Tetratricopeptide repeat domain"/>
    <property type="match status" value="3"/>
</dbReference>
<dbReference type="Proteomes" id="UP001054252">
    <property type="component" value="Unassembled WGS sequence"/>
</dbReference>
<comment type="similarity">
    <text evidence="1">Belongs to the PPR family. P subfamily.</text>
</comment>
<dbReference type="PANTHER" id="PTHR47939">
    <property type="entry name" value="MEMBRANE-ASSOCIATED SALT-INDUCIBLE PROTEIN-LIKE"/>
    <property type="match status" value="1"/>
</dbReference>
<dbReference type="AlphaFoldDB" id="A0AAV5KWW0"/>
<evidence type="ECO:0000256" key="3">
    <source>
        <dbReference type="PROSITE-ProRule" id="PRU00708"/>
    </source>
</evidence>
<keyword evidence="2" id="KW-0677">Repeat</keyword>
<feature type="repeat" description="PPR" evidence="3">
    <location>
        <begin position="441"/>
        <end position="475"/>
    </location>
</feature>
<gene>
    <name evidence="4" type="ORF">SLEP1_g38025</name>
</gene>